<dbReference type="InterPro" id="IPR036514">
    <property type="entry name" value="SGNH_hydro_sf"/>
</dbReference>
<comment type="caution">
    <text evidence="1">The sequence shown here is derived from an EMBL/GenBank/DDBJ whole genome shotgun (WGS) entry which is preliminary data.</text>
</comment>
<dbReference type="Gene3D" id="3.40.50.1110">
    <property type="entry name" value="SGNH hydrolase"/>
    <property type="match status" value="1"/>
</dbReference>
<dbReference type="SUPFAM" id="SSF52266">
    <property type="entry name" value="SGNH hydrolase"/>
    <property type="match status" value="1"/>
</dbReference>
<dbReference type="EMBL" id="MU167669">
    <property type="protein sequence ID" value="KAG0139247.1"/>
    <property type="molecule type" value="Genomic_DNA"/>
</dbReference>
<reference evidence="1" key="1">
    <citation type="submission" date="2013-11" db="EMBL/GenBank/DDBJ databases">
        <title>Genome sequence of the fusiform rust pathogen reveals effectors for host alternation and coevolution with pine.</title>
        <authorList>
            <consortium name="DOE Joint Genome Institute"/>
            <person name="Smith K."/>
            <person name="Pendleton A."/>
            <person name="Kubisiak T."/>
            <person name="Anderson C."/>
            <person name="Salamov A."/>
            <person name="Aerts A."/>
            <person name="Riley R."/>
            <person name="Clum A."/>
            <person name="Lindquist E."/>
            <person name="Ence D."/>
            <person name="Campbell M."/>
            <person name="Kronenberg Z."/>
            <person name="Feau N."/>
            <person name="Dhillon B."/>
            <person name="Hamelin R."/>
            <person name="Burleigh J."/>
            <person name="Smith J."/>
            <person name="Yandell M."/>
            <person name="Nelson C."/>
            <person name="Grigoriev I."/>
            <person name="Davis J."/>
        </authorList>
    </citation>
    <scope>NUCLEOTIDE SEQUENCE</scope>
    <source>
        <strain evidence="1">G11</strain>
    </source>
</reference>
<evidence type="ECO:0000313" key="1">
    <source>
        <dbReference type="EMBL" id="KAG0139247.1"/>
    </source>
</evidence>
<feature type="non-terminal residue" evidence="1">
    <location>
        <position position="180"/>
    </location>
</feature>
<accession>A0A9P6N7L8</accession>
<dbReference type="OrthoDB" id="1600564at2759"/>
<dbReference type="Proteomes" id="UP000886653">
    <property type="component" value="Unassembled WGS sequence"/>
</dbReference>
<evidence type="ECO:0000313" key="2">
    <source>
        <dbReference type="Proteomes" id="UP000886653"/>
    </source>
</evidence>
<name>A0A9P6N7L8_9BASI</name>
<proteinExistence type="predicted"/>
<gene>
    <name evidence="1" type="ORF">CROQUDRAFT_111699</name>
</gene>
<protein>
    <submittedName>
        <fullName evidence="1">Uncharacterized protein</fullName>
    </submittedName>
</protein>
<dbReference type="AlphaFoldDB" id="A0A9P6N7L8"/>
<organism evidence="1 2">
    <name type="scientific">Cronartium quercuum f. sp. fusiforme G11</name>
    <dbReference type="NCBI Taxonomy" id="708437"/>
    <lineage>
        <taxon>Eukaryota</taxon>
        <taxon>Fungi</taxon>
        <taxon>Dikarya</taxon>
        <taxon>Basidiomycota</taxon>
        <taxon>Pucciniomycotina</taxon>
        <taxon>Pucciniomycetes</taxon>
        <taxon>Pucciniales</taxon>
        <taxon>Coleosporiaceae</taxon>
        <taxon>Cronartium</taxon>
    </lineage>
</organism>
<sequence length="180" mass="20138">MSRTAKLLPRNPQSKYSAVVVFGDSYSDDEHRQSEPYTNPYKPLARIGQKSTGIVWPDLLVKEMSPGSPLNLYDYAYNGAHANNDLTHFRMDIPDTRAQIQEYLSDVDSGKISSGGGDILHILWIGINPIDGIWMDACDPNIAGAKHARYPTDALFVEATNRISQQVEEVRFQVQSLRAK</sequence>
<keyword evidence="2" id="KW-1185">Reference proteome</keyword>